<dbReference type="InterPro" id="IPR015421">
    <property type="entry name" value="PyrdxlP-dep_Trfase_major"/>
</dbReference>
<dbReference type="PANTHER" id="PTHR43643">
    <property type="entry name" value="HISTIDINOL-PHOSPHATE AMINOTRANSFERASE 2"/>
    <property type="match status" value="1"/>
</dbReference>
<evidence type="ECO:0000256" key="2">
    <source>
        <dbReference type="ARBA" id="ARBA00022679"/>
    </source>
</evidence>
<comment type="caution">
    <text evidence="5">The sequence shown here is derived from an EMBL/GenBank/DDBJ whole genome shotgun (WGS) entry which is preliminary data.</text>
</comment>
<dbReference type="Gene3D" id="3.40.640.10">
    <property type="entry name" value="Type I PLP-dependent aspartate aminotransferase-like (Major domain)"/>
    <property type="match status" value="1"/>
</dbReference>
<dbReference type="InterPro" id="IPR004839">
    <property type="entry name" value="Aminotransferase_I/II_large"/>
</dbReference>
<dbReference type="Pfam" id="PF00155">
    <property type="entry name" value="Aminotran_1_2"/>
    <property type="match status" value="1"/>
</dbReference>
<evidence type="ECO:0000259" key="4">
    <source>
        <dbReference type="Pfam" id="PF00155"/>
    </source>
</evidence>
<keyword evidence="1 5" id="KW-0032">Aminotransferase</keyword>
<dbReference type="InterPro" id="IPR015424">
    <property type="entry name" value="PyrdxlP-dep_Trfase"/>
</dbReference>
<sequence>MVFGHQSHYTGRMFTPPSAGQRLHLNFNENNLGISPLAREALEGCLTQVNRYPDAPHAELVAALAEHHGVSAAQVVLGAGSSQSIHVIIEAVSRRAQDAGQPTQVVMPLPTFDAGLTASAARRLPVRGIPLLDNLEADLKGLRAACEDFAGQSIVYLCNPNNPTGTVVSSAELKAWVQSAPQTFFLIDEAYVEFVTDTRFEEADAWVREGLPNVCVVRTFSKLHGLAGLRVGYSLSTAEDAGLFAGFVPEMPVNLPGLLAARASLADTEFQRRSLEQTLQARDIVVQTLDRLGLRYVGPNGNFVFHELPASVGGNRSYRHRMSELHIVVGRDFPAYEGWNRLSLGTPDEMRHMTAQMMEVLGQVE</sequence>
<accession>A0ABQ3K0C9</accession>
<dbReference type="Proteomes" id="UP000632154">
    <property type="component" value="Unassembled WGS sequence"/>
</dbReference>
<evidence type="ECO:0000256" key="1">
    <source>
        <dbReference type="ARBA" id="ARBA00022576"/>
    </source>
</evidence>
<feature type="domain" description="Aminotransferase class I/classII large" evidence="4">
    <location>
        <begin position="25"/>
        <end position="353"/>
    </location>
</feature>
<organism evidence="5 6">
    <name type="scientific">Deinococcus piscis</name>
    <dbReference type="NCBI Taxonomy" id="394230"/>
    <lineage>
        <taxon>Bacteria</taxon>
        <taxon>Thermotogati</taxon>
        <taxon>Deinococcota</taxon>
        <taxon>Deinococci</taxon>
        <taxon>Deinococcales</taxon>
        <taxon>Deinococcaceae</taxon>
        <taxon>Deinococcus</taxon>
    </lineage>
</organism>
<dbReference type="EMBL" id="BNAL01000001">
    <property type="protein sequence ID" value="GHF93253.1"/>
    <property type="molecule type" value="Genomic_DNA"/>
</dbReference>
<keyword evidence="6" id="KW-1185">Reference proteome</keyword>
<keyword evidence="3" id="KW-0663">Pyridoxal phosphate</keyword>
<evidence type="ECO:0000313" key="5">
    <source>
        <dbReference type="EMBL" id="GHF93253.1"/>
    </source>
</evidence>
<dbReference type="CDD" id="cd00609">
    <property type="entry name" value="AAT_like"/>
    <property type="match status" value="1"/>
</dbReference>
<evidence type="ECO:0000256" key="3">
    <source>
        <dbReference type="ARBA" id="ARBA00022898"/>
    </source>
</evidence>
<proteinExistence type="predicted"/>
<dbReference type="Gene3D" id="3.90.1150.10">
    <property type="entry name" value="Aspartate Aminotransferase, domain 1"/>
    <property type="match status" value="1"/>
</dbReference>
<gene>
    <name evidence="5" type="primary">hisC</name>
    <name evidence="5" type="ORF">GCM10017783_01480</name>
</gene>
<name>A0ABQ3K0C9_9DEIO</name>
<dbReference type="PANTHER" id="PTHR43643:SF3">
    <property type="entry name" value="HISTIDINOL-PHOSPHATE AMINOTRANSFERASE"/>
    <property type="match status" value="1"/>
</dbReference>
<reference evidence="6" key="1">
    <citation type="journal article" date="2019" name="Int. J. Syst. Evol. Microbiol.">
        <title>The Global Catalogue of Microorganisms (GCM) 10K type strain sequencing project: providing services to taxonomists for standard genome sequencing and annotation.</title>
        <authorList>
            <consortium name="The Broad Institute Genomics Platform"/>
            <consortium name="The Broad Institute Genome Sequencing Center for Infectious Disease"/>
            <person name="Wu L."/>
            <person name="Ma J."/>
        </authorList>
    </citation>
    <scope>NUCLEOTIDE SEQUENCE [LARGE SCALE GENOMIC DNA]</scope>
    <source>
        <strain evidence="6">CGMCC 1.18439</strain>
    </source>
</reference>
<dbReference type="GO" id="GO:0008483">
    <property type="term" value="F:transaminase activity"/>
    <property type="evidence" value="ECO:0007669"/>
    <property type="project" value="UniProtKB-KW"/>
</dbReference>
<dbReference type="SUPFAM" id="SSF53383">
    <property type="entry name" value="PLP-dependent transferases"/>
    <property type="match status" value="1"/>
</dbReference>
<protein>
    <submittedName>
        <fullName evidence="5">Histidinol-phosphate aminotransferase</fullName>
    </submittedName>
</protein>
<keyword evidence="2" id="KW-0808">Transferase</keyword>
<dbReference type="InterPro" id="IPR015422">
    <property type="entry name" value="PyrdxlP-dep_Trfase_small"/>
</dbReference>
<dbReference type="InterPro" id="IPR050106">
    <property type="entry name" value="HistidinolP_aminotransfase"/>
</dbReference>
<evidence type="ECO:0000313" key="6">
    <source>
        <dbReference type="Proteomes" id="UP000632154"/>
    </source>
</evidence>